<gene>
    <name evidence="2" type="ORF">PSQ19_15745</name>
</gene>
<feature type="chain" id="PRO_5045819254" evidence="1">
    <location>
        <begin position="27"/>
        <end position="246"/>
    </location>
</feature>
<reference evidence="2 3" key="1">
    <citation type="submission" date="2023-02" db="EMBL/GenBank/DDBJ databases">
        <title>Devosia algicola sp. nov., isolated from the phycosphere of marine algae.</title>
        <authorList>
            <person name="Kim J.M."/>
            <person name="Lee J.K."/>
            <person name="Choi B.J."/>
            <person name="Bayburt H."/>
            <person name="Jeon C.O."/>
        </authorList>
    </citation>
    <scope>NUCLEOTIDE SEQUENCE [LARGE SCALE GENOMIC DNA]</scope>
    <source>
        <strain evidence="2 3">G20-9</strain>
    </source>
</reference>
<feature type="signal peptide" evidence="1">
    <location>
        <begin position="1"/>
        <end position="26"/>
    </location>
</feature>
<protein>
    <submittedName>
        <fullName evidence="2">DUF2259 domain-containing protein</fullName>
    </submittedName>
</protein>
<evidence type="ECO:0000313" key="3">
    <source>
        <dbReference type="Proteomes" id="UP001220530"/>
    </source>
</evidence>
<sequence length="246" mass="26562">MAQRAIKLLSILTIVATALGISPALAGDRAQFHAIGFSPRANFFAFEEFGIADGSGLAYSTVYVVDLNRDSWVVGTPIKLEAHNEQTSLATIRTKNLAAASTLISELDLNRPIQMIALIGDGATDTDATHLHFGMPGYVEPGAVNGDYSLTLSSFSATSAAPCKNWFGDDPLGFQLNYNDNGSTRALHRDDSLPMSRDCPMAYRLYGVALPFDASDMDDGIAIVSMFPHGFEGPDRRFLVVPLRKK</sequence>
<evidence type="ECO:0000313" key="2">
    <source>
        <dbReference type="EMBL" id="WDR02105.1"/>
    </source>
</evidence>
<dbReference type="EMBL" id="CP118246">
    <property type="protein sequence ID" value="WDR02105.1"/>
    <property type="molecule type" value="Genomic_DNA"/>
</dbReference>
<proteinExistence type="predicted"/>
<dbReference type="Pfam" id="PF10016">
    <property type="entry name" value="DUF2259"/>
    <property type="match status" value="1"/>
</dbReference>
<accession>A0ABY7YLD0</accession>
<name>A0ABY7YLD0_9HYPH</name>
<evidence type="ECO:0000256" key="1">
    <source>
        <dbReference type="SAM" id="SignalP"/>
    </source>
</evidence>
<dbReference type="InterPro" id="IPR018725">
    <property type="entry name" value="DUF2259_secreted"/>
</dbReference>
<dbReference type="RefSeq" id="WP_282218512.1">
    <property type="nucleotide sequence ID" value="NZ_CP118246.1"/>
</dbReference>
<organism evidence="2 3">
    <name type="scientific">Devosia algicola</name>
    <dbReference type="NCBI Taxonomy" id="3026418"/>
    <lineage>
        <taxon>Bacteria</taxon>
        <taxon>Pseudomonadati</taxon>
        <taxon>Pseudomonadota</taxon>
        <taxon>Alphaproteobacteria</taxon>
        <taxon>Hyphomicrobiales</taxon>
        <taxon>Devosiaceae</taxon>
        <taxon>Devosia</taxon>
    </lineage>
</organism>
<keyword evidence="3" id="KW-1185">Reference proteome</keyword>
<dbReference type="Proteomes" id="UP001220530">
    <property type="component" value="Chromosome"/>
</dbReference>
<keyword evidence="1" id="KW-0732">Signal</keyword>